<evidence type="ECO:0000256" key="1">
    <source>
        <dbReference type="SAM" id="MobiDB-lite"/>
    </source>
</evidence>
<comment type="caution">
    <text evidence="3">The sequence shown here is derived from an EMBL/GenBank/DDBJ whole genome shotgun (WGS) entry which is preliminary data.</text>
</comment>
<evidence type="ECO:0000313" key="4">
    <source>
        <dbReference type="Proteomes" id="UP000298493"/>
    </source>
</evidence>
<feature type="compositionally biased region" description="Pro residues" evidence="1">
    <location>
        <begin position="409"/>
        <end position="430"/>
    </location>
</feature>
<dbReference type="EMBL" id="SNSC02000017">
    <property type="protein sequence ID" value="TID17069.1"/>
    <property type="molecule type" value="Genomic_DNA"/>
</dbReference>
<dbReference type="AlphaFoldDB" id="A0A4Z1NMH1"/>
<keyword evidence="2" id="KW-0472">Membrane</keyword>
<dbReference type="Gene3D" id="1.20.1070.10">
    <property type="entry name" value="Rhodopsin 7-helix transmembrane proteins"/>
    <property type="match status" value="1"/>
</dbReference>
<name>A0A4Z1NMH1_9PEZI</name>
<keyword evidence="2" id="KW-1133">Transmembrane helix</keyword>
<keyword evidence="3" id="KW-0548">Nucleotidyltransferase</keyword>
<proteinExistence type="predicted"/>
<feature type="compositionally biased region" description="Polar residues" evidence="1">
    <location>
        <begin position="326"/>
        <end position="346"/>
    </location>
</feature>
<dbReference type="Proteomes" id="UP000298493">
    <property type="component" value="Unassembled WGS sequence"/>
</dbReference>
<feature type="transmembrane region" description="Helical" evidence="2">
    <location>
        <begin position="76"/>
        <end position="99"/>
    </location>
</feature>
<organism evidence="3 4">
    <name type="scientific">Venturia nashicola</name>
    <dbReference type="NCBI Taxonomy" id="86259"/>
    <lineage>
        <taxon>Eukaryota</taxon>
        <taxon>Fungi</taxon>
        <taxon>Dikarya</taxon>
        <taxon>Ascomycota</taxon>
        <taxon>Pezizomycotina</taxon>
        <taxon>Dothideomycetes</taxon>
        <taxon>Pleosporomycetidae</taxon>
        <taxon>Venturiales</taxon>
        <taxon>Venturiaceae</taxon>
        <taxon>Venturia</taxon>
    </lineage>
</organism>
<dbReference type="STRING" id="86259.A0A4Z1NMH1"/>
<keyword evidence="3" id="KW-0808">Transferase</keyword>
<keyword evidence="2" id="KW-0812">Transmembrane</keyword>
<keyword evidence="4" id="KW-1185">Reference proteome</keyword>
<feature type="region of interest" description="Disordered" evidence="1">
    <location>
        <begin position="320"/>
        <end position="430"/>
    </location>
</feature>
<sequence length="430" mass="47049">MSADNPQFAFVIPLGVRPNQCFDEITPNNMHTSLTCAFSGACIVMGGLAVTVWIFVRGLSMHLQICWDIVPGQTYFYVSQVAGWGLTVVLFSVTMTITGVSFRFGDACHVNAHQAMASFWGPLLGLASAAGCVQIMTFLYCGRVYLREVFRHDRPDTDFSSGLPSYQASSLRATSARAVWQRVQKVLGLQWRSIMIIVFLLVDIIFLAIVWVRLDRAIYAAKSGKIEQFLPFLTCLAANASMRGKCFHYGQEALVSESVAIASLMLLSLSGVQTGLMMSTPSMFVGWFELFLAKFGGKREFVSLDAQRYSQDARTFELIKAGESPRTAQTDTPDSSDTYKQGSATAYETPDSAHSERAYRPHNLSFSGPRPPCSRGGPATDWPTTEEISARGGLRSHPPSPSNSSPSPRGNPPSPPLPPPPILTNPPQNR</sequence>
<feature type="transmembrane region" description="Helical" evidence="2">
    <location>
        <begin position="194"/>
        <end position="214"/>
    </location>
</feature>
<dbReference type="PANTHER" id="PTHR42058">
    <property type="entry name" value="G_PROTEIN_RECEP_F2_4 DOMAIN-CONTAINING PROTEIN"/>
    <property type="match status" value="1"/>
</dbReference>
<dbReference type="InterPro" id="IPR053247">
    <property type="entry name" value="GPCR_GPR1/git3-like"/>
</dbReference>
<evidence type="ECO:0000256" key="2">
    <source>
        <dbReference type="SAM" id="Phobius"/>
    </source>
</evidence>
<dbReference type="PANTHER" id="PTHR42058:SF1">
    <property type="entry name" value="G-PROTEIN COUPLED RECEPTORS FAMILY 2 PROFILE 2 DOMAIN-CONTAINING PROTEIN"/>
    <property type="match status" value="1"/>
</dbReference>
<dbReference type="OrthoDB" id="26203at2759"/>
<gene>
    <name evidence="3" type="ORF">E6O75_ATG09835</name>
</gene>
<feature type="transmembrane region" description="Helical" evidence="2">
    <location>
        <begin position="37"/>
        <end position="56"/>
    </location>
</feature>
<dbReference type="GO" id="GO:0016779">
    <property type="term" value="F:nucleotidyltransferase activity"/>
    <property type="evidence" value="ECO:0007669"/>
    <property type="project" value="UniProtKB-KW"/>
</dbReference>
<accession>A0A4Z1NMH1</accession>
<evidence type="ECO:0000313" key="3">
    <source>
        <dbReference type="EMBL" id="TID17069.1"/>
    </source>
</evidence>
<feature type="transmembrane region" description="Helical" evidence="2">
    <location>
        <begin position="119"/>
        <end position="141"/>
    </location>
</feature>
<protein>
    <submittedName>
        <fullName evidence="3">Sulfate adenylyltransferase</fullName>
    </submittedName>
</protein>
<reference evidence="3 4" key="1">
    <citation type="submission" date="2019-04" db="EMBL/GenBank/DDBJ databases">
        <title>High contiguity whole genome sequence and gene annotation resource for two Venturia nashicola isolates.</title>
        <authorList>
            <person name="Prokchorchik M."/>
            <person name="Won K."/>
            <person name="Lee Y."/>
            <person name="Choi E.D."/>
            <person name="Segonzac C."/>
            <person name="Sohn K.H."/>
        </authorList>
    </citation>
    <scope>NUCLEOTIDE SEQUENCE [LARGE SCALE GENOMIC DNA]</scope>
    <source>
        <strain evidence="3 4">PRI2</strain>
    </source>
</reference>